<dbReference type="EMBL" id="UYRU01108707">
    <property type="protein sequence ID" value="VDN43660.1"/>
    <property type="molecule type" value="Genomic_DNA"/>
</dbReference>
<dbReference type="InterPro" id="IPR050440">
    <property type="entry name" value="Laminin/Netrin_ECM"/>
</dbReference>
<dbReference type="PROSITE" id="PS01248">
    <property type="entry name" value="EGF_LAM_1"/>
    <property type="match status" value="1"/>
</dbReference>
<organism evidence="7 8">
    <name type="scientific">Dibothriocephalus latus</name>
    <name type="common">Fish tapeworm</name>
    <name type="synonym">Diphyllobothrium latum</name>
    <dbReference type="NCBI Taxonomy" id="60516"/>
    <lineage>
        <taxon>Eukaryota</taxon>
        <taxon>Metazoa</taxon>
        <taxon>Spiralia</taxon>
        <taxon>Lophotrochozoa</taxon>
        <taxon>Platyhelminthes</taxon>
        <taxon>Cestoda</taxon>
        <taxon>Eucestoda</taxon>
        <taxon>Diphyllobothriidea</taxon>
        <taxon>Diphyllobothriidae</taxon>
        <taxon>Dibothriocephalus</taxon>
    </lineage>
</organism>
<keyword evidence="1" id="KW-0677">Repeat</keyword>
<dbReference type="InterPro" id="IPR002049">
    <property type="entry name" value="LE_dom"/>
</dbReference>
<feature type="disulfide bond" evidence="5">
    <location>
        <begin position="74"/>
        <end position="86"/>
    </location>
</feature>
<dbReference type="CDD" id="cd00055">
    <property type="entry name" value="EGF_Lam"/>
    <property type="match status" value="2"/>
</dbReference>
<protein>
    <recommendedName>
        <fullName evidence="6">Laminin EGF-like domain-containing protein</fullName>
    </recommendedName>
</protein>
<evidence type="ECO:0000256" key="3">
    <source>
        <dbReference type="ARBA" id="ARBA00023180"/>
    </source>
</evidence>
<evidence type="ECO:0000256" key="2">
    <source>
        <dbReference type="ARBA" id="ARBA00023157"/>
    </source>
</evidence>
<feature type="disulfide bond" evidence="5">
    <location>
        <begin position="95"/>
        <end position="104"/>
    </location>
</feature>
<reference evidence="7 8" key="1">
    <citation type="submission" date="2018-11" db="EMBL/GenBank/DDBJ databases">
        <authorList>
            <consortium name="Pathogen Informatics"/>
        </authorList>
    </citation>
    <scope>NUCLEOTIDE SEQUENCE [LARGE SCALE GENOMIC DNA]</scope>
</reference>
<evidence type="ECO:0000313" key="8">
    <source>
        <dbReference type="Proteomes" id="UP000281553"/>
    </source>
</evidence>
<dbReference type="OrthoDB" id="88467at2759"/>
<feature type="domain" description="Laminin EGF-like" evidence="6">
    <location>
        <begin position="74"/>
        <end position="120"/>
    </location>
</feature>
<evidence type="ECO:0000259" key="6">
    <source>
        <dbReference type="PROSITE" id="PS50027"/>
    </source>
</evidence>
<dbReference type="GO" id="GO:0009888">
    <property type="term" value="P:tissue development"/>
    <property type="evidence" value="ECO:0007669"/>
    <property type="project" value="TreeGrafter"/>
</dbReference>
<dbReference type="Pfam" id="PF00053">
    <property type="entry name" value="EGF_laminin"/>
    <property type="match status" value="2"/>
</dbReference>
<name>A0A3P7NRY3_DIBLA</name>
<dbReference type="FunFam" id="2.10.25.10:FF:000011">
    <property type="entry name" value="Cadherin EGF LAG seven-pass G-type receptor"/>
    <property type="match status" value="1"/>
</dbReference>
<proteinExistence type="predicted"/>
<keyword evidence="8" id="KW-1185">Reference proteome</keyword>
<evidence type="ECO:0000256" key="1">
    <source>
        <dbReference type="ARBA" id="ARBA00022737"/>
    </source>
</evidence>
<keyword evidence="3" id="KW-0325">Glycoprotein</keyword>
<accession>A0A3P7NRY3</accession>
<comment type="caution">
    <text evidence="5">Lacks conserved residue(s) required for the propagation of feature annotation.</text>
</comment>
<dbReference type="SUPFAM" id="SSF57196">
    <property type="entry name" value="EGF/Laminin"/>
    <property type="match status" value="2"/>
</dbReference>
<dbReference type="PANTHER" id="PTHR10574:SF406">
    <property type="entry name" value="LAMININ SUBUNIT ALPHA 5"/>
    <property type="match status" value="1"/>
</dbReference>
<evidence type="ECO:0000256" key="5">
    <source>
        <dbReference type="PROSITE-ProRule" id="PRU00460"/>
    </source>
</evidence>
<dbReference type="PROSITE" id="PS50027">
    <property type="entry name" value="EGF_LAM_2"/>
    <property type="match status" value="1"/>
</dbReference>
<keyword evidence="2 5" id="KW-1015">Disulfide bond</keyword>
<keyword evidence="4 5" id="KW-0424">Laminin EGF-like domain</keyword>
<dbReference type="SMART" id="SM00180">
    <property type="entry name" value="EGF_Lam"/>
    <property type="match status" value="2"/>
</dbReference>
<dbReference type="AlphaFoldDB" id="A0A3P7NRY3"/>
<dbReference type="Proteomes" id="UP000281553">
    <property type="component" value="Unassembled WGS sequence"/>
</dbReference>
<dbReference type="Gene3D" id="2.10.25.10">
    <property type="entry name" value="Laminin"/>
    <property type="match status" value="2"/>
</dbReference>
<evidence type="ECO:0000256" key="4">
    <source>
        <dbReference type="ARBA" id="ARBA00023292"/>
    </source>
</evidence>
<feature type="disulfide bond" evidence="5">
    <location>
        <begin position="76"/>
        <end position="93"/>
    </location>
</feature>
<dbReference type="PANTHER" id="PTHR10574">
    <property type="entry name" value="NETRIN/LAMININ-RELATED"/>
    <property type="match status" value="1"/>
</dbReference>
<sequence length="141" mass="15343">MLVDYLTKHGSPWEAIFAQRAVLNYAITCHPTIPDDPNSPHTCQCRPGYAGEVCDRCDTGYYGDPLLMVPCKPCGCNPSGSRSQRCNMKTGQCSCLPGIMGRKCDECRPGHVVDGGRCIGESASFLFYCALADSPFVHRST</sequence>
<dbReference type="GO" id="GO:0009887">
    <property type="term" value="P:animal organ morphogenesis"/>
    <property type="evidence" value="ECO:0007669"/>
    <property type="project" value="TreeGrafter"/>
</dbReference>
<gene>
    <name evidence="7" type="ORF">DILT_LOCUS19147</name>
</gene>
<evidence type="ECO:0000313" key="7">
    <source>
        <dbReference type="EMBL" id="VDN43660.1"/>
    </source>
</evidence>